<dbReference type="Pfam" id="PF00612">
    <property type="entry name" value="IQ"/>
    <property type="match status" value="1"/>
</dbReference>
<evidence type="ECO:0000256" key="8">
    <source>
        <dbReference type="ARBA" id="ARBA00022842"/>
    </source>
</evidence>
<dbReference type="PANTHER" id="PTHR45668:SF1">
    <property type="entry name" value="SERINE_THREONINE-PROTEIN PHOSPHATASE WITH EF-HANDS 1"/>
    <property type="match status" value="1"/>
</dbReference>
<dbReference type="AlphaFoldDB" id="W5KLU8"/>
<reference evidence="17" key="4">
    <citation type="submission" date="2025-09" db="UniProtKB">
        <authorList>
            <consortium name="Ensembl"/>
        </authorList>
    </citation>
    <scope>IDENTIFICATION</scope>
</reference>
<dbReference type="FunFam" id="1.10.238.10:FF:000164">
    <property type="entry name" value="Serine/threonine-protein phosphatase with EF-hands"/>
    <property type="match status" value="1"/>
</dbReference>
<dbReference type="CDD" id="cd07420">
    <property type="entry name" value="MPP_RdgC"/>
    <property type="match status" value="1"/>
</dbReference>
<dbReference type="Pfam" id="PF13202">
    <property type="entry name" value="EF-hand_5"/>
    <property type="match status" value="1"/>
</dbReference>
<dbReference type="InterPro" id="IPR013235">
    <property type="entry name" value="PPP_dom"/>
</dbReference>
<dbReference type="GO" id="GO:0030145">
    <property type="term" value="F:manganese ion binding"/>
    <property type="evidence" value="ECO:0007669"/>
    <property type="project" value="UniProtKB-UniRule"/>
</dbReference>
<reference evidence="17" key="3">
    <citation type="submission" date="2025-08" db="UniProtKB">
        <authorList>
            <consortium name="Ensembl"/>
        </authorList>
    </citation>
    <scope>IDENTIFICATION</scope>
</reference>
<dbReference type="SUPFAM" id="SSF56300">
    <property type="entry name" value="Metallo-dependent phosphatases"/>
    <property type="match status" value="1"/>
</dbReference>
<keyword evidence="6 13" id="KW-0378">Hydrolase</keyword>
<dbReference type="Pfam" id="PF08321">
    <property type="entry name" value="PPP5"/>
    <property type="match status" value="1"/>
</dbReference>
<dbReference type="GO" id="GO:0004722">
    <property type="term" value="F:protein serine/threonine phosphatase activity"/>
    <property type="evidence" value="ECO:0007669"/>
    <property type="project" value="UniProtKB-EC"/>
</dbReference>
<dbReference type="GO" id="GO:0050906">
    <property type="term" value="P:detection of stimulus involved in sensory perception"/>
    <property type="evidence" value="ECO:0007669"/>
    <property type="project" value="UniProtKB-UniRule"/>
</dbReference>
<dbReference type="InterPro" id="IPR051134">
    <property type="entry name" value="PPP_phosphatase"/>
</dbReference>
<evidence type="ECO:0000256" key="7">
    <source>
        <dbReference type="ARBA" id="ARBA00022837"/>
    </source>
</evidence>
<evidence type="ECO:0000256" key="11">
    <source>
        <dbReference type="ARBA" id="ARBA00047761"/>
    </source>
</evidence>
<dbReference type="Ensembl" id="ENSAMXT00000008560.2">
    <property type="protein sequence ID" value="ENSAMXP00000008560.2"/>
    <property type="gene ID" value="ENSAMXG00000008301.2"/>
</dbReference>
<keyword evidence="5" id="KW-0677">Repeat</keyword>
<keyword evidence="4 13" id="KW-0479">Metal-binding</keyword>
<comment type="cofactor">
    <cofactor evidence="1">
        <name>Mn(2+)</name>
        <dbReference type="ChEBI" id="CHEBI:29035"/>
    </cofactor>
</comment>
<keyword evidence="9" id="KW-0904">Protein phosphatase</keyword>
<comment type="catalytic activity">
    <reaction evidence="11">
        <text>O-phospho-L-seryl-[protein] + H2O = L-seryl-[protein] + phosphate</text>
        <dbReference type="Rhea" id="RHEA:20629"/>
        <dbReference type="Rhea" id="RHEA-COMP:9863"/>
        <dbReference type="Rhea" id="RHEA-COMP:11604"/>
        <dbReference type="ChEBI" id="CHEBI:15377"/>
        <dbReference type="ChEBI" id="CHEBI:29999"/>
        <dbReference type="ChEBI" id="CHEBI:43474"/>
        <dbReference type="ChEBI" id="CHEBI:83421"/>
        <dbReference type="EC" id="3.1.3.16"/>
    </reaction>
</comment>
<comment type="catalytic activity">
    <reaction evidence="12 13 14">
        <text>O-phospho-L-threonyl-[protein] + H2O = L-threonyl-[protein] + phosphate</text>
        <dbReference type="Rhea" id="RHEA:47004"/>
        <dbReference type="Rhea" id="RHEA-COMP:11060"/>
        <dbReference type="Rhea" id="RHEA-COMP:11605"/>
        <dbReference type="ChEBI" id="CHEBI:15377"/>
        <dbReference type="ChEBI" id="CHEBI:30013"/>
        <dbReference type="ChEBI" id="CHEBI:43474"/>
        <dbReference type="ChEBI" id="CHEBI:61977"/>
        <dbReference type="EC" id="3.1.3.16"/>
    </reaction>
</comment>
<name>W5KLU8_ASTMX</name>
<evidence type="ECO:0000256" key="6">
    <source>
        <dbReference type="ARBA" id="ARBA00022801"/>
    </source>
</evidence>
<dbReference type="EC" id="3.1.3.16" evidence="13"/>
<dbReference type="InterPro" id="IPR000048">
    <property type="entry name" value="IQ_motif_EF-hand-BS"/>
</dbReference>
<comment type="similarity">
    <text evidence="3 13 14">Belongs to the PPP phosphatase family.</text>
</comment>
<evidence type="ECO:0000256" key="4">
    <source>
        <dbReference type="ARBA" id="ARBA00022723"/>
    </source>
</evidence>
<dbReference type="PROSITE" id="PS00125">
    <property type="entry name" value="SER_THR_PHOSPHATASE"/>
    <property type="match status" value="1"/>
</dbReference>
<dbReference type="eggNOG" id="KOG0377">
    <property type="taxonomic scope" value="Eukaryota"/>
</dbReference>
<dbReference type="CDD" id="cd23767">
    <property type="entry name" value="IQCD"/>
    <property type="match status" value="1"/>
</dbReference>
<evidence type="ECO:0000256" key="14">
    <source>
        <dbReference type="RuleBase" id="RU004273"/>
    </source>
</evidence>
<dbReference type="GO" id="GO:0005506">
    <property type="term" value="F:iron ion binding"/>
    <property type="evidence" value="ECO:0007669"/>
    <property type="project" value="UniProtKB-UniRule"/>
</dbReference>
<dbReference type="GeneTree" id="ENSGT00940000159830"/>
<keyword evidence="7" id="KW-0106">Calcium</keyword>
<reference evidence="18" key="1">
    <citation type="submission" date="2013-03" db="EMBL/GenBank/DDBJ databases">
        <authorList>
            <person name="Jeffery W."/>
            <person name="Warren W."/>
            <person name="Wilson R.K."/>
        </authorList>
    </citation>
    <scope>NUCLEOTIDE SEQUENCE</scope>
    <source>
        <strain evidence="18">female</strain>
    </source>
</reference>
<dbReference type="GO" id="GO:0005509">
    <property type="term" value="F:calcium ion binding"/>
    <property type="evidence" value="ECO:0007669"/>
    <property type="project" value="UniProtKB-UniRule"/>
</dbReference>
<dbReference type="SMART" id="SM00156">
    <property type="entry name" value="PP2Ac"/>
    <property type="match status" value="1"/>
</dbReference>
<reference evidence="18" key="2">
    <citation type="journal article" date="2014" name="Nat. Commun.">
        <title>The cavefish genome reveals candidate genes for eye loss.</title>
        <authorList>
            <person name="McGaugh S.E."/>
            <person name="Gross J.B."/>
            <person name="Aken B."/>
            <person name="Blin M."/>
            <person name="Borowsky R."/>
            <person name="Chalopin D."/>
            <person name="Hinaux H."/>
            <person name="Jeffery W.R."/>
            <person name="Keene A."/>
            <person name="Ma L."/>
            <person name="Minx P."/>
            <person name="Murphy D."/>
            <person name="O'Quin K.E."/>
            <person name="Retaux S."/>
            <person name="Rohner N."/>
            <person name="Searle S.M."/>
            <person name="Stahl B.A."/>
            <person name="Tabin C."/>
            <person name="Volff J.N."/>
            <person name="Yoshizawa M."/>
            <person name="Warren W.C."/>
        </authorList>
    </citation>
    <scope>NUCLEOTIDE SEQUENCE [LARGE SCALE GENOMIC DNA]</scope>
    <source>
        <strain evidence="18">female</strain>
    </source>
</reference>
<dbReference type="InterPro" id="IPR004843">
    <property type="entry name" value="Calcineurin-like_PHP"/>
</dbReference>
<protein>
    <recommendedName>
        <fullName evidence="13">Serine/threonine-protein phosphatase with EF-hands</fullName>
        <ecNumber evidence="13">3.1.3.16</ecNumber>
    </recommendedName>
</protein>
<feature type="region of interest" description="Disordered" evidence="15">
    <location>
        <begin position="325"/>
        <end position="396"/>
    </location>
</feature>
<evidence type="ECO:0000256" key="1">
    <source>
        <dbReference type="ARBA" id="ARBA00001936"/>
    </source>
</evidence>
<feature type="compositionally biased region" description="Low complexity" evidence="15">
    <location>
        <begin position="366"/>
        <end position="382"/>
    </location>
</feature>
<dbReference type="PRINTS" id="PR00114">
    <property type="entry name" value="STPHPHTASE"/>
</dbReference>
<feature type="compositionally biased region" description="Basic residues" evidence="15">
    <location>
        <begin position="352"/>
        <end position="361"/>
    </location>
</feature>
<dbReference type="Pfam" id="PF13499">
    <property type="entry name" value="EF-hand_7"/>
    <property type="match status" value="1"/>
</dbReference>
<dbReference type="SMART" id="SM00054">
    <property type="entry name" value="EFh"/>
    <property type="match status" value="3"/>
</dbReference>
<dbReference type="Bgee" id="ENSAMXG00000008301">
    <property type="expression patterns" value="Expressed in testis and 3 other cell types or tissues"/>
</dbReference>
<keyword evidence="8" id="KW-0460">Magnesium</keyword>
<evidence type="ECO:0000313" key="18">
    <source>
        <dbReference type="Proteomes" id="UP000018467"/>
    </source>
</evidence>
<feature type="compositionally biased region" description="Pro residues" evidence="15">
    <location>
        <begin position="383"/>
        <end position="392"/>
    </location>
</feature>
<sequence>MGCGTSVAIENQGRPSEVAMKAAILIQRWYRRYVARLEMRRRYTWNIFQSIEYAGEQDQLQLSSFFSFMLDNFTQLNGNGPDLISHLLDSAVDPVVDEVRQSKYEQIVVPESYSGPRLSFPLSVTDTNVLLSAFKEQQTLHAKYVLQLLHETQKFLKQMPNVIYLSSSYAKEITICGDLHGRLDDLLLIFYKNGLPSAENPYIFNGDFVDRGKKSIEIIIILFAFLLLYPDHMHLNRGNHEDHIMNLRYGFTKEVMQKYKTHGREILQLLQDVFSLLPIATIIDNKVLIVHGGISDKTDLEFLASVERQKVKSALRLPKCSLDHSEVRTSSRSSSRKSGRVRLNSPCSAGRMSHKKKKCRLTKQNSSSSSSSSSSTSSVATPRRPPPSPRLPSPTEMLQVPFLDSIVSLALPEPPREELEWRQIVDVLWSDPKIQNGCSPNSFRGGGCYFGPDVTQNLLKKHGLCLLIRSHECKQEGYELCHNGQVITIFSASNYYEEGSNRGAYIKLGPELIPRFFQYQVSRSTRKLTLQQRVSVAESSALKALQEKLFTHRSELMAFFQQYDINNTGRISINEWAQVLDTVLRLDLPWRTLRPRLVRLASDGNVEYESCFENISAGQPLPQVTPNFAETLYRYRTDLEIIFNIIDKDHSGQISIEEFRQTWKLFSAHLGVDVDDQAIVDMARNIDFNKDGSIDFNEFLEAFRVVHKLDMKEQQQG</sequence>
<evidence type="ECO:0000256" key="3">
    <source>
        <dbReference type="ARBA" id="ARBA00008294"/>
    </source>
</evidence>
<dbReference type="Pfam" id="PF00149">
    <property type="entry name" value="Metallophos"/>
    <property type="match status" value="1"/>
</dbReference>
<accession>W5KLU8</accession>
<evidence type="ECO:0000256" key="12">
    <source>
        <dbReference type="ARBA" id="ARBA00048336"/>
    </source>
</evidence>
<dbReference type="HOGENOM" id="CLU_012603_1_0_1"/>
<dbReference type="PROSITE" id="PS00018">
    <property type="entry name" value="EF_HAND_1"/>
    <property type="match status" value="3"/>
</dbReference>
<evidence type="ECO:0000256" key="10">
    <source>
        <dbReference type="ARBA" id="ARBA00023211"/>
    </source>
</evidence>
<evidence type="ECO:0000256" key="9">
    <source>
        <dbReference type="ARBA" id="ARBA00022912"/>
    </source>
</evidence>
<evidence type="ECO:0000256" key="2">
    <source>
        <dbReference type="ARBA" id="ARBA00001946"/>
    </source>
</evidence>
<evidence type="ECO:0000256" key="13">
    <source>
        <dbReference type="PIRNR" id="PIRNR000912"/>
    </source>
</evidence>
<dbReference type="InterPro" id="IPR018247">
    <property type="entry name" value="EF_Hand_1_Ca_BS"/>
</dbReference>
<evidence type="ECO:0000256" key="5">
    <source>
        <dbReference type="ARBA" id="ARBA00022737"/>
    </source>
</evidence>
<feature type="domain" description="EF-hand" evidence="16">
    <location>
        <begin position="634"/>
        <end position="669"/>
    </location>
</feature>
<organism evidence="17 18">
    <name type="scientific">Astyanax mexicanus</name>
    <name type="common">Blind cave fish</name>
    <name type="synonym">Astyanax fasciatus mexicanus</name>
    <dbReference type="NCBI Taxonomy" id="7994"/>
    <lineage>
        <taxon>Eukaryota</taxon>
        <taxon>Metazoa</taxon>
        <taxon>Chordata</taxon>
        <taxon>Craniata</taxon>
        <taxon>Vertebrata</taxon>
        <taxon>Euteleostomi</taxon>
        <taxon>Actinopterygii</taxon>
        <taxon>Neopterygii</taxon>
        <taxon>Teleostei</taxon>
        <taxon>Ostariophysi</taxon>
        <taxon>Characiformes</taxon>
        <taxon>Characoidei</taxon>
        <taxon>Acestrorhamphidae</taxon>
        <taxon>Acestrorhamphinae</taxon>
        <taxon>Astyanax</taxon>
    </lineage>
</organism>
<dbReference type="Gene3D" id="1.10.238.10">
    <property type="entry name" value="EF-hand"/>
    <property type="match status" value="1"/>
</dbReference>
<dbReference type="PANTHER" id="PTHR45668">
    <property type="entry name" value="SERINE/THREONINE-PROTEIN PHOSPHATASE 5-RELATED"/>
    <property type="match status" value="1"/>
</dbReference>
<dbReference type="Proteomes" id="UP000018467">
    <property type="component" value="Unassembled WGS sequence"/>
</dbReference>
<dbReference type="PIRSF" id="PIRSF000912">
    <property type="entry name" value="PPEF"/>
    <property type="match status" value="1"/>
</dbReference>
<dbReference type="Gene3D" id="3.60.21.10">
    <property type="match status" value="2"/>
</dbReference>
<feature type="domain" description="EF-hand" evidence="16">
    <location>
        <begin position="551"/>
        <end position="586"/>
    </location>
</feature>
<proteinExistence type="inferred from homology"/>
<dbReference type="InterPro" id="IPR006186">
    <property type="entry name" value="Ser/Thr-sp_prot-phosphatase"/>
</dbReference>
<comment type="cofactor">
    <cofactor evidence="2">
        <name>Mg(2+)</name>
        <dbReference type="ChEBI" id="CHEBI:18420"/>
    </cofactor>
</comment>
<dbReference type="InterPro" id="IPR002048">
    <property type="entry name" value="EF_hand_dom"/>
</dbReference>
<dbReference type="CDD" id="cd00051">
    <property type="entry name" value="EFh"/>
    <property type="match status" value="1"/>
</dbReference>
<evidence type="ECO:0000256" key="15">
    <source>
        <dbReference type="SAM" id="MobiDB-lite"/>
    </source>
</evidence>
<keyword evidence="18" id="KW-1185">Reference proteome</keyword>
<dbReference type="InterPro" id="IPR012008">
    <property type="entry name" value="Ser/Thr-Pase_EF-hand_contain"/>
</dbReference>
<evidence type="ECO:0000259" key="16">
    <source>
        <dbReference type="PROSITE" id="PS50222"/>
    </source>
</evidence>
<feature type="domain" description="EF-hand" evidence="16">
    <location>
        <begin position="674"/>
        <end position="709"/>
    </location>
</feature>
<evidence type="ECO:0000313" key="17">
    <source>
        <dbReference type="Ensembl" id="ENSAMXP00000008560.2"/>
    </source>
</evidence>
<dbReference type="InterPro" id="IPR029052">
    <property type="entry name" value="Metallo-depent_PP-like"/>
</dbReference>
<keyword evidence="10 13" id="KW-0464">Manganese</keyword>
<dbReference type="PROSITE" id="PS50096">
    <property type="entry name" value="IQ"/>
    <property type="match status" value="1"/>
</dbReference>
<dbReference type="PROSITE" id="PS50222">
    <property type="entry name" value="EF_HAND_2"/>
    <property type="match status" value="3"/>
</dbReference>